<name>A0ABS3BP44_9BACT</name>
<proteinExistence type="predicted"/>
<dbReference type="Proteomes" id="UP000664698">
    <property type="component" value="Unassembled WGS sequence"/>
</dbReference>
<comment type="caution">
    <text evidence="3">The sequence shown here is derived from an EMBL/GenBank/DDBJ whole genome shotgun (WGS) entry which is preliminary data.</text>
</comment>
<feature type="signal peptide" evidence="1">
    <location>
        <begin position="1"/>
        <end position="22"/>
    </location>
</feature>
<reference evidence="3 4" key="1">
    <citation type="submission" date="2021-03" db="EMBL/GenBank/DDBJ databases">
        <title>novel species isolated from a fishpond in China.</title>
        <authorList>
            <person name="Lu H."/>
            <person name="Cai Z."/>
        </authorList>
    </citation>
    <scope>NUCLEOTIDE SEQUENCE [LARGE SCALE GENOMIC DNA]</scope>
    <source>
        <strain evidence="3 4">JCM 31546</strain>
    </source>
</reference>
<organism evidence="3 4">
    <name type="scientific">Algoriphagus aestuariicola</name>
    <dbReference type="NCBI Taxonomy" id="1852016"/>
    <lineage>
        <taxon>Bacteria</taxon>
        <taxon>Pseudomonadati</taxon>
        <taxon>Bacteroidota</taxon>
        <taxon>Cytophagia</taxon>
        <taxon>Cytophagales</taxon>
        <taxon>Cyclobacteriaceae</taxon>
        <taxon>Algoriphagus</taxon>
    </lineage>
</organism>
<dbReference type="RefSeq" id="WP_206568544.1">
    <property type="nucleotide sequence ID" value="NZ_JAFKCW010000001.1"/>
</dbReference>
<dbReference type="EMBL" id="JAFKCW010000001">
    <property type="protein sequence ID" value="MBN7800599.1"/>
    <property type="molecule type" value="Genomic_DNA"/>
</dbReference>
<dbReference type="PANTHER" id="PTHR19328:SF75">
    <property type="entry name" value="ALDOSE SUGAR DEHYDROGENASE YLII"/>
    <property type="match status" value="1"/>
</dbReference>
<keyword evidence="1" id="KW-0732">Signal</keyword>
<dbReference type="InterPro" id="IPR012938">
    <property type="entry name" value="Glc/Sorbosone_DH"/>
</dbReference>
<dbReference type="Pfam" id="PF07995">
    <property type="entry name" value="GSDH"/>
    <property type="match status" value="1"/>
</dbReference>
<dbReference type="InterPro" id="IPR011041">
    <property type="entry name" value="Quinoprot_gluc/sorb_DH_b-prop"/>
</dbReference>
<accession>A0ABS3BP44</accession>
<evidence type="ECO:0000313" key="4">
    <source>
        <dbReference type="Proteomes" id="UP000664698"/>
    </source>
</evidence>
<evidence type="ECO:0000256" key="1">
    <source>
        <dbReference type="SAM" id="SignalP"/>
    </source>
</evidence>
<feature type="chain" id="PRO_5045913260" evidence="1">
    <location>
        <begin position="23"/>
        <end position="392"/>
    </location>
</feature>
<dbReference type="Gene3D" id="2.120.10.30">
    <property type="entry name" value="TolB, C-terminal domain"/>
    <property type="match status" value="1"/>
</dbReference>
<dbReference type="PANTHER" id="PTHR19328">
    <property type="entry name" value="HEDGEHOG-INTERACTING PROTEIN"/>
    <property type="match status" value="1"/>
</dbReference>
<protein>
    <submittedName>
        <fullName evidence="3">PQQ-dependent sugar dehydrogenase</fullName>
    </submittedName>
</protein>
<evidence type="ECO:0000313" key="3">
    <source>
        <dbReference type="EMBL" id="MBN7800599.1"/>
    </source>
</evidence>
<dbReference type="PROSITE" id="PS51257">
    <property type="entry name" value="PROKAR_LIPOPROTEIN"/>
    <property type="match status" value="1"/>
</dbReference>
<dbReference type="SUPFAM" id="SSF50952">
    <property type="entry name" value="Soluble quinoprotein glucose dehydrogenase"/>
    <property type="match status" value="1"/>
</dbReference>
<dbReference type="InterPro" id="IPR011042">
    <property type="entry name" value="6-blade_b-propeller_TolB-like"/>
</dbReference>
<sequence length="392" mass="42867">MKLTPFTPLLLLFLAATAGACAQNDPTDPPSPASYQLTEAFPQLSFNRPVDLQNAGDGSNRVFVIEQRGVISVFKNEMQTAEKTTFLDIESQVDDQGNEEGLLGLAFHPNYQSNGFFYLNYTASNPNRTVISRFRVSSDANKADLSSEQVLLEIPQPYSNHNGGQLAFGPDGYLYIAVGDGGSGGDPEGNGQNLKTLLGSILRIDVDKAEGTKNYDIPPDNPFANNSEGYAEEIYAFGLRNPWRFSFDSETGKLWTGDVGQNSYEEIDIIVKGGNYGWNIAEGNHCFRSANCDLGSLEPAVWEYERSQGVSVTGGFVYRGTQLRGLIGRYIYADFASGRVWSLDVSDPQSPVNLEIADANFNVSSFGIDEAGELFLCGFDGKIHKLVSEYPQ</sequence>
<keyword evidence="4" id="KW-1185">Reference proteome</keyword>
<gene>
    <name evidence="3" type="ORF">J0A67_06990</name>
</gene>
<feature type="domain" description="Glucose/Sorbosone dehydrogenase" evidence="2">
    <location>
        <begin position="47"/>
        <end position="348"/>
    </location>
</feature>
<evidence type="ECO:0000259" key="2">
    <source>
        <dbReference type="Pfam" id="PF07995"/>
    </source>
</evidence>